<dbReference type="InterPro" id="IPR043133">
    <property type="entry name" value="GTP-CH-I_C/QueF"/>
</dbReference>
<keyword evidence="3 4" id="KW-0378">Hydrolase</keyword>
<dbReference type="Gene3D" id="1.10.286.10">
    <property type="match status" value="1"/>
</dbReference>
<dbReference type="GO" id="GO:0005737">
    <property type="term" value="C:cytoplasm"/>
    <property type="evidence" value="ECO:0007669"/>
    <property type="project" value="TreeGrafter"/>
</dbReference>
<evidence type="ECO:0000313" key="6">
    <source>
        <dbReference type="EMBL" id="BBD72536.1"/>
    </source>
</evidence>
<reference evidence="7" key="4">
    <citation type="submission" date="2020-09" db="EMBL/GenBank/DDBJ databases">
        <authorList>
            <person name="Sun Q."/>
            <person name="Ohkuma M."/>
        </authorList>
    </citation>
    <scope>NUCLEOTIDE SEQUENCE</scope>
    <source>
        <strain evidence="7">JCM 31740</strain>
    </source>
</reference>
<dbReference type="AlphaFoldDB" id="A0A348B2Y4"/>
<dbReference type="PANTHER" id="PTHR11109:SF7">
    <property type="entry name" value="GTP CYCLOHYDROLASE 1"/>
    <property type="match status" value="1"/>
</dbReference>
<dbReference type="KEGG" id="sacd:HS1genome_0925"/>
<evidence type="ECO:0000259" key="5">
    <source>
        <dbReference type="Pfam" id="PF01227"/>
    </source>
</evidence>
<keyword evidence="8" id="KW-1185">Reference proteome</keyword>
<dbReference type="Proteomes" id="UP000276741">
    <property type="component" value="Chromosome"/>
</dbReference>
<comment type="pathway">
    <text evidence="2 4">Cofactor biosynthesis; 7,8-dihydroneopterin triphosphate biosynthesis; 7,8-dihydroneopterin triphosphate from GTP: step 1/1.</text>
</comment>
<comment type="similarity">
    <text evidence="4">Belongs to the GTP cyclohydrolase I family.</text>
</comment>
<comment type="catalytic activity">
    <reaction evidence="1 4">
        <text>GTP + H2O = 7,8-dihydroneopterin 3'-triphosphate + formate + H(+)</text>
        <dbReference type="Rhea" id="RHEA:17473"/>
        <dbReference type="ChEBI" id="CHEBI:15377"/>
        <dbReference type="ChEBI" id="CHEBI:15378"/>
        <dbReference type="ChEBI" id="CHEBI:15740"/>
        <dbReference type="ChEBI" id="CHEBI:37565"/>
        <dbReference type="ChEBI" id="CHEBI:58462"/>
        <dbReference type="EC" id="3.5.4.16"/>
    </reaction>
</comment>
<comment type="subunit">
    <text evidence="4">Homopolymer.</text>
</comment>
<feature type="binding site" evidence="4">
    <location>
        <position position="97"/>
    </location>
    <ligand>
        <name>Zn(2+)</name>
        <dbReference type="ChEBI" id="CHEBI:29105"/>
    </ligand>
</feature>
<dbReference type="UniPathway" id="UPA00848">
    <property type="reaction ID" value="UER00151"/>
</dbReference>
<dbReference type="GO" id="GO:0005525">
    <property type="term" value="F:GTP binding"/>
    <property type="evidence" value="ECO:0007669"/>
    <property type="project" value="UniProtKB-KW"/>
</dbReference>
<dbReference type="SUPFAM" id="SSF55620">
    <property type="entry name" value="Tetrahydrobiopterin biosynthesis enzymes-like"/>
    <property type="match status" value="1"/>
</dbReference>
<keyword evidence="4" id="KW-0342">GTP-binding</keyword>
<reference evidence="6" key="3">
    <citation type="journal article" date="2019" name="BMC Res. Notes">
        <title>Complete genome sequence of the Sulfodiicoccus acidiphilus strain HS-1T, the first crenarchaeon that lacks polB3, isolated from an acidic hot spring in Ohwaku-dani, Hakone, Japan.</title>
        <authorList>
            <person name="Sakai H.D."/>
            <person name="Kurosawa N."/>
        </authorList>
    </citation>
    <scope>NUCLEOTIDE SEQUENCE</scope>
    <source>
        <strain evidence="6">HS-1</strain>
    </source>
</reference>
<evidence type="ECO:0000256" key="3">
    <source>
        <dbReference type="ARBA" id="ARBA00022801"/>
    </source>
</evidence>
<dbReference type="InterPro" id="IPR001474">
    <property type="entry name" value="GTP_CycHdrlase_I"/>
</dbReference>
<reference evidence="8" key="2">
    <citation type="submission" date="2018-04" db="EMBL/GenBank/DDBJ databases">
        <title>Complete genome sequence of Sulfodiicoccus acidiphilus strain HS-1.</title>
        <authorList>
            <person name="Sakai H.D."/>
            <person name="Kurosawa N."/>
        </authorList>
    </citation>
    <scope>NUCLEOTIDE SEQUENCE [LARGE SCALE GENOMIC DNA]</scope>
    <source>
        <strain evidence="8">HS-1</strain>
    </source>
</reference>
<sequence>MGLVLGVFMEQPQLDQQEVVQAIAKRIREVLELLGEDPNREGLAETPARVARALLEMTEGMRTEMPEVKVFSLREENSTYGEDEIVVARNVNFSSLCEHHVLPFFGKVDVAYVVGKEGYVAGFSKLSRLVNHFASRLQLQERLANQIADSLMQSDVKPKGVMVIIRGVHMCAYVRGVKDREADLVTMVTRGVMKTSSTVRNQAFRLLETQKVGLF</sequence>
<evidence type="ECO:0000313" key="8">
    <source>
        <dbReference type="Proteomes" id="UP000276741"/>
    </source>
</evidence>
<keyword evidence="4" id="KW-0862">Zinc</keyword>
<feature type="domain" description="GTP cyclohydrolase I" evidence="5">
    <location>
        <begin position="23"/>
        <end position="207"/>
    </location>
</feature>
<dbReference type="Pfam" id="PF01227">
    <property type="entry name" value="GTP_cyclohydroI"/>
    <property type="match status" value="1"/>
</dbReference>
<evidence type="ECO:0000313" key="7">
    <source>
        <dbReference type="EMBL" id="GGT93846.1"/>
    </source>
</evidence>
<organism evidence="6 8">
    <name type="scientific">Sulfodiicoccus acidiphilus</name>
    <dbReference type="NCBI Taxonomy" id="1670455"/>
    <lineage>
        <taxon>Archaea</taxon>
        <taxon>Thermoproteota</taxon>
        <taxon>Thermoprotei</taxon>
        <taxon>Sulfolobales</taxon>
        <taxon>Sulfolobaceae</taxon>
        <taxon>Sulfodiicoccus</taxon>
    </lineage>
</organism>
<dbReference type="NCBIfam" id="NF006826">
    <property type="entry name" value="PRK09347.1-3"/>
    <property type="match status" value="1"/>
</dbReference>
<dbReference type="Gene3D" id="3.30.1130.10">
    <property type="match status" value="1"/>
</dbReference>
<dbReference type="GO" id="GO:0006730">
    <property type="term" value="P:one-carbon metabolic process"/>
    <property type="evidence" value="ECO:0007669"/>
    <property type="project" value="UniProtKB-UniRule"/>
</dbReference>
<dbReference type="GO" id="GO:0006729">
    <property type="term" value="P:tetrahydrobiopterin biosynthetic process"/>
    <property type="evidence" value="ECO:0007669"/>
    <property type="project" value="TreeGrafter"/>
</dbReference>
<protein>
    <recommendedName>
        <fullName evidence="4">GTP cyclohydrolase 1</fullName>
        <ecNumber evidence="4">3.5.4.16</ecNumber>
    </recommendedName>
    <alternativeName>
        <fullName evidence="4">GTP cyclohydrolase I</fullName>
        <shortName evidence="4">GTP-CH-I</shortName>
    </alternativeName>
</protein>
<dbReference type="EC" id="3.5.4.16" evidence="4"/>
<proteinExistence type="inferred from homology"/>
<evidence type="ECO:0000256" key="4">
    <source>
        <dbReference type="HAMAP-Rule" id="MF_00223"/>
    </source>
</evidence>
<keyword evidence="4" id="KW-0554">One-carbon metabolism</keyword>
<dbReference type="InterPro" id="IPR018234">
    <property type="entry name" value="GTP_CycHdrlase_I_CS"/>
</dbReference>
<evidence type="ECO:0000256" key="2">
    <source>
        <dbReference type="ARBA" id="ARBA00005080"/>
    </source>
</evidence>
<dbReference type="InterPro" id="IPR043134">
    <property type="entry name" value="GTP-CH-I_N"/>
</dbReference>
<dbReference type="GO" id="GO:0008270">
    <property type="term" value="F:zinc ion binding"/>
    <property type="evidence" value="ECO:0007669"/>
    <property type="project" value="UniProtKB-UniRule"/>
</dbReference>
<dbReference type="GO" id="GO:0003934">
    <property type="term" value="F:GTP cyclohydrolase I activity"/>
    <property type="evidence" value="ECO:0007669"/>
    <property type="project" value="UniProtKB-UniRule"/>
</dbReference>
<feature type="binding site" evidence="4">
    <location>
        <position position="171"/>
    </location>
    <ligand>
        <name>Zn(2+)</name>
        <dbReference type="ChEBI" id="CHEBI:29105"/>
    </ligand>
</feature>
<reference evidence="7" key="1">
    <citation type="journal article" date="2014" name="Int. J. Syst. Evol. Microbiol.">
        <title>Complete genome sequence of Corynebacterium casei LMG S-19264T (=DSM 44701T), isolated from a smear-ripened cheese.</title>
        <authorList>
            <consortium name="US DOE Joint Genome Institute (JGI-PGF)"/>
            <person name="Walter F."/>
            <person name="Albersmeier A."/>
            <person name="Kalinowski J."/>
            <person name="Ruckert C."/>
        </authorList>
    </citation>
    <scope>NUCLEOTIDE SEQUENCE</scope>
    <source>
        <strain evidence="7">JCM 31740</strain>
    </source>
</reference>
<dbReference type="NCBIfam" id="NF006825">
    <property type="entry name" value="PRK09347.1-2"/>
    <property type="match status" value="1"/>
</dbReference>
<dbReference type="InterPro" id="IPR020602">
    <property type="entry name" value="GTP_CycHdrlase_I_dom"/>
</dbReference>
<dbReference type="Proteomes" id="UP000616143">
    <property type="component" value="Unassembled WGS sequence"/>
</dbReference>
<evidence type="ECO:0000256" key="1">
    <source>
        <dbReference type="ARBA" id="ARBA00001052"/>
    </source>
</evidence>
<dbReference type="PANTHER" id="PTHR11109">
    <property type="entry name" value="GTP CYCLOHYDROLASE I"/>
    <property type="match status" value="1"/>
</dbReference>
<accession>A0A348B2Y4</accession>
<dbReference type="FunFam" id="3.30.1130.10:FF:000001">
    <property type="entry name" value="GTP cyclohydrolase 1"/>
    <property type="match status" value="1"/>
</dbReference>
<keyword evidence="4" id="KW-0479">Metal-binding</keyword>
<dbReference type="PROSITE" id="PS00859">
    <property type="entry name" value="GTP_CYCLOHYDROL_1_1"/>
    <property type="match status" value="1"/>
</dbReference>
<dbReference type="GO" id="GO:0046654">
    <property type="term" value="P:tetrahydrofolate biosynthetic process"/>
    <property type="evidence" value="ECO:0007669"/>
    <property type="project" value="UniProtKB-UniRule"/>
</dbReference>
<dbReference type="EMBL" id="AP018553">
    <property type="protein sequence ID" value="BBD72536.1"/>
    <property type="molecule type" value="Genomic_DNA"/>
</dbReference>
<name>A0A348B2Y4_9CREN</name>
<dbReference type="EMBL" id="BMQS01000007">
    <property type="protein sequence ID" value="GGT93846.1"/>
    <property type="molecule type" value="Genomic_DNA"/>
</dbReference>
<keyword evidence="4" id="KW-0547">Nucleotide-binding</keyword>
<feature type="binding site" evidence="4">
    <location>
        <position position="100"/>
    </location>
    <ligand>
        <name>Zn(2+)</name>
        <dbReference type="ChEBI" id="CHEBI:29105"/>
    </ligand>
</feature>
<dbReference type="HAMAP" id="MF_00223">
    <property type="entry name" value="FolE"/>
    <property type="match status" value="1"/>
</dbReference>
<gene>
    <name evidence="4" type="primary">folE</name>
    <name evidence="7" type="ORF">GCM10007116_09460</name>
    <name evidence="6" type="ORF">HS1genome_0925</name>
</gene>